<sequence>MSFPNEMLEFIFFPNFKEKIDDLAELAEPENWDYKHIVNSNSKSKPILFNYLRYTYAKLAQENKIELSADGQYLAFNTGLVTTNQEAIFCFCQKQKKKTPKAKTPWLFQGWKRKGEHDMAKFDKIPEMAHYFDNPSVLVFDCKKQLNANIEHIIEDNKDRFPEQYSKMSSHLLHNLLKGAIDSAVERVKRNYKTAIPHYYDGRIQLLLPLCFSEPNKAELALVVENMGSMYRAATCLTLDMAYNNARQLVRPDTDWLAP</sequence>
<proteinExistence type="predicted"/>
<dbReference type="InterPro" id="IPR024437">
    <property type="entry name" value="DUF3825"/>
</dbReference>
<reference evidence="2 3" key="1">
    <citation type="submission" date="2018-06" db="EMBL/GenBank/DDBJ databases">
        <authorList>
            <consortium name="Pathogen Informatics"/>
            <person name="Doyle S."/>
        </authorList>
    </citation>
    <scope>NUCLEOTIDE SEQUENCE [LARGE SCALE GENOMIC DNA]</scope>
    <source>
        <strain evidence="2 3">NCTC9426</strain>
    </source>
</reference>
<accession>A0A378Q324</accession>
<feature type="domain" description="DUF3825" evidence="1">
    <location>
        <begin position="23"/>
        <end position="256"/>
    </location>
</feature>
<organism evidence="2 3">
    <name type="scientific">Moraxella bovis</name>
    <dbReference type="NCBI Taxonomy" id="476"/>
    <lineage>
        <taxon>Bacteria</taxon>
        <taxon>Pseudomonadati</taxon>
        <taxon>Pseudomonadota</taxon>
        <taxon>Gammaproteobacteria</taxon>
        <taxon>Moraxellales</taxon>
        <taxon>Moraxellaceae</taxon>
        <taxon>Moraxella</taxon>
    </lineage>
</organism>
<gene>
    <name evidence="2" type="ORF">NCTC9426_02267</name>
</gene>
<evidence type="ECO:0000313" key="2">
    <source>
        <dbReference type="EMBL" id="STY93537.1"/>
    </source>
</evidence>
<dbReference type="AlphaFoldDB" id="A0A378Q324"/>
<evidence type="ECO:0000259" key="1">
    <source>
        <dbReference type="Pfam" id="PF12873"/>
    </source>
</evidence>
<protein>
    <submittedName>
        <fullName evidence="2">Domain of uncharacterized function (DUF3825)</fullName>
    </submittedName>
</protein>
<dbReference type="RefSeq" id="WP_115369829.1">
    <property type="nucleotide sequence ID" value="NZ_UGPZ01000003.1"/>
</dbReference>
<name>A0A378Q324_MORBO</name>
<dbReference type="Pfam" id="PF12873">
    <property type="entry name" value="DUF3825"/>
    <property type="match status" value="1"/>
</dbReference>
<dbReference type="Proteomes" id="UP000254133">
    <property type="component" value="Unassembled WGS sequence"/>
</dbReference>
<dbReference type="EMBL" id="UGPZ01000003">
    <property type="protein sequence ID" value="STY93537.1"/>
    <property type="molecule type" value="Genomic_DNA"/>
</dbReference>
<evidence type="ECO:0000313" key="3">
    <source>
        <dbReference type="Proteomes" id="UP000254133"/>
    </source>
</evidence>